<evidence type="ECO:0000313" key="2">
    <source>
        <dbReference type="EMBL" id="SFQ14143.1"/>
    </source>
</evidence>
<dbReference type="RefSeq" id="WP_074889517.1">
    <property type="nucleotide sequence ID" value="NZ_FOXO01000020.1"/>
</dbReference>
<proteinExistence type="predicted"/>
<sequence>MNKRIEILRIINNIVIALCLNFLSVMSLRLGFKKEVVIVFLCINLLLVLIITALERIRETLVFYPEISEAFFFIGLYIFCRIVKIQEGVIVVLVGEAVWGILAVLYYNARQILDAMVPFKDGSSVPIEMVKKNNGRMVRLSVMTVAVSMFICTLFDYGKEIAAAVKYLVISFLRWLFGFLSFKEPEEYVPLQEKQEFGNLQSLLPQDYEDDSIWHSIWEFLYWVLAAVVLIAAIVLLIRGIGRLYKTLKNSRNVLKDKLGRDKVEYLSPFDKKESEKSGKRNGSFLQMRLSNEGRVRLLFRKYIKNGSGYTDVKKSQTPSELEKASNGRVSVAFSIYEKARYSEHQITAEDLRSIKKIVRGQEL</sequence>
<feature type="transmembrane region" description="Helical" evidence="1">
    <location>
        <begin position="60"/>
        <end position="80"/>
    </location>
</feature>
<evidence type="ECO:0008006" key="4">
    <source>
        <dbReference type="Google" id="ProtNLM"/>
    </source>
</evidence>
<name>A0A1I5W384_9FIRM</name>
<feature type="transmembrane region" description="Helical" evidence="1">
    <location>
        <begin position="89"/>
        <end position="109"/>
    </location>
</feature>
<protein>
    <recommendedName>
        <fullName evidence="4">DUF4129 domain-containing protein</fullName>
    </recommendedName>
</protein>
<dbReference type="Proteomes" id="UP000182624">
    <property type="component" value="Unassembled WGS sequence"/>
</dbReference>
<keyword evidence="1" id="KW-0812">Transmembrane</keyword>
<dbReference type="OrthoDB" id="1997594at2"/>
<organism evidence="2 3">
    <name type="scientific">Butyrivibrio proteoclasticus</name>
    <dbReference type="NCBI Taxonomy" id="43305"/>
    <lineage>
        <taxon>Bacteria</taxon>
        <taxon>Bacillati</taxon>
        <taxon>Bacillota</taxon>
        <taxon>Clostridia</taxon>
        <taxon>Lachnospirales</taxon>
        <taxon>Lachnospiraceae</taxon>
        <taxon>Butyrivibrio</taxon>
    </lineage>
</organism>
<feature type="transmembrane region" description="Helical" evidence="1">
    <location>
        <begin position="6"/>
        <end position="24"/>
    </location>
</feature>
<feature type="transmembrane region" description="Helical" evidence="1">
    <location>
        <begin position="220"/>
        <end position="242"/>
    </location>
</feature>
<evidence type="ECO:0000256" key="1">
    <source>
        <dbReference type="SAM" id="Phobius"/>
    </source>
</evidence>
<evidence type="ECO:0000313" key="3">
    <source>
        <dbReference type="Proteomes" id="UP000182624"/>
    </source>
</evidence>
<feature type="transmembrane region" description="Helical" evidence="1">
    <location>
        <begin position="36"/>
        <end position="54"/>
    </location>
</feature>
<reference evidence="3" key="1">
    <citation type="submission" date="2016-10" db="EMBL/GenBank/DDBJ databases">
        <authorList>
            <person name="Varghese N."/>
            <person name="Submissions S."/>
        </authorList>
    </citation>
    <scope>NUCLEOTIDE SEQUENCE [LARGE SCALE GENOMIC DNA]</scope>
    <source>
        <strain evidence="3">P18</strain>
    </source>
</reference>
<accession>A0A1I5W384</accession>
<feature type="transmembrane region" description="Helical" evidence="1">
    <location>
        <begin position="137"/>
        <end position="157"/>
    </location>
</feature>
<keyword evidence="1" id="KW-1133">Transmembrane helix</keyword>
<gene>
    <name evidence="2" type="ORF">SAMN04487928_12051</name>
</gene>
<keyword evidence="3" id="KW-1185">Reference proteome</keyword>
<dbReference type="EMBL" id="FOXO01000020">
    <property type="protein sequence ID" value="SFQ14143.1"/>
    <property type="molecule type" value="Genomic_DNA"/>
</dbReference>
<keyword evidence="1" id="KW-0472">Membrane</keyword>
<dbReference type="AlphaFoldDB" id="A0A1I5W384"/>